<protein>
    <submittedName>
        <fullName evidence="1">Protein of uncharacterized function (DUF327)</fullName>
    </submittedName>
</protein>
<sequence>MKIREFKVLTESSNIETRKAKPGASFNDNFNQINRLKTKEEVDGYINQIKDIGKQLINTKGYSDVIRYKQVIQKYLKSVVNYAYEIDRKDSFWNNNYFRTVNVVNEKLESLTRDFLSDEKENIDIASKIDDINGLLIDLYM</sequence>
<dbReference type="RefSeq" id="WP_055336315.1">
    <property type="nucleotide sequence ID" value="NZ_CDNI01000003.1"/>
</dbReference>
<dbReference type="Proteomes" id="UP000049127">
    <property type="component" value="Unassembled WGS sequence"/>
</dbReference>
<dbReference type="Gene3D" id="1.20.120.490">
    <property type="entry name" value="Hypothetical protein TM1646-like domain"/>
    <property type="match status" value="1"/>
</dbReference>
<evidence type="ECO:0000313" key="1">
    <source>
        <dbReference type="EMBL" id="CEQ04465.1"/>
    </source>
</evidence>
<dbReference type="EMBL" id="CEKZ01000003">
    <property type="protein sequence ID" value="CEQ04465.1"/>
    <property type="molecule type" value="Genomic_DNA"/>
</dbReference>
<accession>A0A0C7NV21</accession>
<dbReference type="OrthoDB" id="2081713at2"/>
<dbReference type="InterPro" id="IPR005585">
    <property type="entry name" value="DUF327"/>
</dbReference>
<evidence type="ECO:0000313" key="2">
    <source>
        <dbReference type="Proteomes" id="UP000049127"/>
    </source>
</evidence>
<dbReference type="Pfam" id="PF03885">
    <property type="entry name" value="DUF327"/>
    <property type="match status" value="1"/>
</dbReference>
<dbReference type="InterPro" id="IPR024042">
    <property type="entry name" value="TM1646-like_dom_sf"/>
</dbReference>
<proteinExistence type="predicted"/>
<dbReference type="SUPFAM" id="SSF158397">
    <property type="entry name" value="TM1646-like"/>
    <property type="match status" value="1"/>
</dbReference>
<name>A0A0C7NV21_PARSO</name>
<dbReference type="AlphaFoldDB" id="A0A0C7NV21"/>
<reference evidence="1 2" key="1">
    <citation type="submission" date="2015-01" db="EMBL/GenBank/DDBJ databases">
        <authorList>
            <person name="Aslett A.Martin."/>
            <person name="De Silva Nishadi"/>
        </authorList>
    </citation>
    <scope>NUCLEOTIDE SEQUENCE [LARGE SCALE GENOMIC DNA]</scope>
    <source>
        <strain evidence="1 2">R28058</strain>
    </source>
</reference>
<organism evidence="1 2">
    <name type="scientific">Paraclostridium sordellii</name>
    <name type="common">Clostridium sordellii</name>
    <dbReference type="NCBI Taxonomy" id="1505"/>
    <lineage>
        <taxon>Bacteria</taxon>
        <taxon>Bacillati</taxon>
        <taxon>Bacillota</taxon>
        <taxon>Clostridia</taxon>
        <taxon>Peptostreptococcales</taxon>
        <taxon>Peptostreptococcaceae</taxon>
        <taxon>Paraclostridium</taxon>
    </lineage>
</organism>
<gene>
    <name evidence="1" type="ORF">R28058_21981</name>
</gene>